<feature type="region of interest" description="Disordered" evidence="1">
    <location>
        <begin position="159"/>
        <end position="179"/>
    </location>
</feature>
<accession>N1UTG5</accession>
<organism evidence="2 3">
    <name type="scientific">Arthrobacter crystallopoietes BAB-32</name>
    <dbReference type="NCBI Taxonomy" id="1246476"/>
    <lineage>
        <taxon>Bacteria</taxon>
        <taxon>Bacillati</taxon>
        <taxon>Actinomycetota</taxon>
        <taxon>Actinomycetes</taxon>
        <taxon>Micrococcales</taxon>
        <taxon>Micrococcaceae</taxon>
        <taxon>Crystallibacter</taxon>
    </lineage>
</organism>
<reference evidence="2 3" key="1">
    <citation type="journal article" date="2013" name="Genome Announc.">
        <title>Draft Genome Sequence of Arthrobacter crystallopoietes Strain BAB-32, Revealing Genes for Bioremediation.</title>
        <authorList>
            <person name="Joshi M.N."/>
            <person name="Pandit A.S."/>
            <person name="Sharma A."/>
            <person name="Pandya R.V."/>
            <person name="Desai S.M."/>
            <person name="Saxena A.K."/>
            <person name="Bagatharia S.B."/>
        </authorList>
    </citation>
    <scope>NUCLEOTIDE SEQUENCE [LARGE SCALE GENOMIC DNA]</scope>
    <source>
        <strain evidence="2 3">BAB-32</strain>
    </source>
</reference>
<dbReference type="RefSeq" id="WP_005269983.1">
    <property type="nucleotide sequence ID" value="NZ_ANPE02000159.1"/>
</dbReference>
<proteinExistence type="predicted"/>
<keyword evidence="3" id="KW-1185">Reference proteome</keyword>
<gene>
    <name evidence="2" type="ORF">D477_013611</name>
</gene>
<dbReference type="GO" id="GO:0004519">
    <property type="term" value="F:endonuclease activity"/>
    <property type="evidence" value="ECO:0007669"/>
    <property type="project" value="UniProtKB-KW"/>
</dbReference>
<feature type="compositionally biased region" description="Pro residues" evidence="1">
    <location>
        <begin position="15"/>
        <end position="37"/>
    </location>
</feature>
<keyword evidence="2" id="KW-0255">Endonuclease</keyword>
<evidence type="ECO:0000313" key="3">
    <source>
        <dbReference type="Proteomes" id="UP000010729"/>
    </source>
</evidence>
<keyword evidence="2" id="KW-0378">Hydrolase</keyword>
<dbReference type="EMBL" id="ANPE02000159">
    <property type="protein sequence ID" value="EMY33706.1"/>
    <property type="molecule type" value="Genomic_DNA"/>
</dbReference>
<feature type="compositionally biased region" description="Low complexity" evidence="1">
    <location>
        <begin position="38"/>
        <end position="54"/>
    </location>
</feature>
<feature type="region of interest" description="Disordered" evidence="1">
    <location>
        <begin position="1"/>
        <end position="57"/>
    </location>
</feature>
<dbReference type="Proteomes" id="UP000010729">
    <property type="component" value="Unassembled WGS sequence"/>
</dbReference>
<evidence type="ECO:0000313" key="2">
    <source>
        <dbReference type="EMBL" id="EMY33706.1"/>
    </source>
</evidence>
<name>N1UTG5_9MICC</name>
<sequence length="179" mass="18314">MFDTMGPLAEEPPPDEPAPPGGPPPDEPPPPEGPPSPESESGAGALPLPAAAGGMPDAQQIESWLALLRDAAKTGDALDDAARIDRIRALENLKSSACALQAADAVALDRSRREADAAAGIKPEKQGQGVGRQVALARRESPTAPAGCWACLGPWSTKCPTPSPHSKPVNSTNGAPPSW</sequence>
<dbReference type="AlphaFoldDB" id="N1UTG5"/>
<comment type="caution">
    <text evidence="2">The sequence shown here is derived from an EMBL/GenBank/DDBJ whole genome shotgun (WGS) entry which is preliminary data.</text>
</comment>
<protein>
    <submittedName>
        <fullName evidence="2">HNH endonuclease domain protein</fullName>
    </submittedName>
</protein>
<keyword evidence="2" id="KW-0540">Nuclease</keyword>
<feature type="compositionally biased region" description="Polar residues" evidence="1">
    <location>
        <begin position="168"/>
        <end position="179"/>
    </location>
</feature>
<evidence type="ECO:0000256" key="1">
    <source>
        <dbReference type="SAM" id="MobiDB-lite"/>
    </source>
</evidence>